<keyword evidence="4" id="KW-1185">Reference proteome</keyword>
<dbReference type="Proteomes" id="UP000525389">
    <property type="component" value="Unassembled WGS sequence"/>
</dbReference>
<dbReference type="SUPFAM" id="SSF89260">
    <property type="entry name" value="Collagen-binding domain"/>
    <property type="match status" value="1"/>
</dbReference>
<name>A0A7W8GFD0_9DEIO</name>
<feature type="domain" description="Peptidase C-terminal archaeal/bacterial" evidence="2">
    <location>
        <begin position="147"/>
        <end position="220"/>
    </location>
</feature>
<accession>A0A7W8GFD0</accession>
<keyword evidence="1" id="KW-0732">Signal</keyword>
<evidence type="ECO:0000256" key="1">
    <source>
        <dbReference type="SAM" id="SignalP"/>
    </source>
</evidence>
<sequence>MKPNRSLFLALLTGVLLSACGSQDTVRPSVTLTAAPETLTAGGVKLVADAQDNVGVTEVRFYRGETLIATDTAAPFEAADTTLTAAQNGTVTYRAVARDGAGNTAEATDTVNVALDAGEPNDSVAAARALPVGTAQTGIIAGQARDMDYFKFEAAAGDMLRLTVKSLSVNPASTLDPYVMILMPDGKTVLEKDDDSGAGLEADIRFNVPQAGTYTVVVTSFTIHDDEKAADDKATNTYQILLARR</sequence>
<organism evidence="3 4">
    <name type="scientific">Deinococcus budaensis</name>
    <dbReference type="NCBI Taxonomy" id="1665626"/>
    <lineage>
        <taxon>Bacteria</taxon>
        <taxon>Thermotogati</taxon>
        <taxon>Deinococcota</taxon>
        <taxon>Deinococci</taxon>
        <taxon>Deinococcales</taxon>
        <taxon>Deinococcaceae</taxon>
        <taxon>Deinococcus</taxon>
    </lineage>
</organism>
<dbReference type="PROSITE" id="PS51257">
    <property type="entry name" value="PROKAR_LIPOPROTEIN"/>
    <property type="match status" value="1"/>
</dbReference>
<dbReference type="InterPro" id="IPR007280">
    <property type="entry name" value="Peptidase_C_arc/bac"/>
</dbReference>
<evidence type="ECO:0000259" key="2">
    <source>
        <dbReference type="Pfam" id="PF04151"/>
    </source>
</evidence>
<evidence type="ECO:0000313" key="3">
    <source>
        <dbReference type="EMBL" id="MBB5234611.1"/>
    </source>
</evidence>
<gene>
    <name evidence="3" type="ORF">HNQ09_002049</name>
</gene>
<protein>
    <recommendedName>
        <fullName evidence="2">Peptidase C-terminal archaeal/bacterial domain-containing protein</fullName>
    </recommendedName>
</protein>
<dbReference type="Pfam" id="PF04151">
    <property type="entry name" value="PPC"/>
    <property type="match status" value="1"/>
</dbReference>
<feature type="chain" id="PRO_5030988062" description="Peptidase C-terminal archaeal/bacterial domain-containing protein" evidence="1">
    <location>
        <begin position="19"/>
        <end position="245"/>
    </location>
</feature>
<evidence type="ECO:0000313" key="4">
    <source>
        <dbReference type="Proteomes" id="UP000525389"/>
    </source>
</evidence>
<dbReference type="Pfam" id="PF17957">
    <property type="entry name" value="Big_7"/>
    <property type="match status" value="1"/>
</dbReference>
<comment type="caution">
    <text evidence="3">The sequence shown here is derived from an EMBL/GenBank/DDBJ whole genome shotgun (WGS) entry which is preliminary data.</text>
</comment>
<dbReference type="Gene3D" id="2.60.40.10">
    <property type="entry name" value="Immunoglobulins"/>
    <property type="match status" value="1"/>
</dbReference>
<dbReference type="InterPro" id="IPR013783">
    <property type="entry name" value="Ig-like_fold"/>
</dbReference>
<proteinExistence type="predicted"/>
<dbReference type="Gene3D" id="2.60.120.380">
    <property type="match status" value="1"/>
</dbReference>
<dbReference type="AlphaFoldDB" id="A0A7W8GFD0"/>
<dbReference type="RefSeq" id="WP_184028632.1">
    <property type="nucleotide sequence ID" value="NZ_JACHFN010000006.1"/>
</dbReference>
<dbReference type="EMBL" id="JACHFN010000006">
    <property type="protein sequence ID" value="MBB5234611.1"/>
    <property type="molecule type" value="Genomic_DNA"/>
</dbReference>
<reference evidence="3 4" key="1">
    <citation type="submission" date="2020-08" db="EMBL/GenBank/DDBJ databases">
        <title>Genomic Encyclopedia of Type Strains, Phase IV (KMG-IV): sequencing the most valuable type-strain genomes for metagenomic binning, comparative biology and taxonomic classification.</title>
        <authorList>
            <person name="Goeker M."/>
        </authorList>
    </citation>
    <scope>NUCLEOTIDE SEQUENCE [LARGE SCALE GENOMIC DNA]</scope>
    <source>
        <strain evidence="3 4">DSM 101791</strain>
    </source>
</reference>
<feature type="signal peptide" evidence="1">
    <location>
        <begin position="1"/>
        <end position="18"/>
    </location>
</feature>